<dbReference type="SUPFAM" id="SSF56112">
    <property type="entry name" value="Protein kinase-like (PK-like)"/>
    <property type="match status" value="1"/>
</dbReference>
<feature type="domain" description="Alpha-type protein kinase" evidence="6">
    <location>
        <begin position="1"/>
        <end position="111"/>
    </location>
</feature>
<gene>
    <name evidence="7" type="ORF">BT96DRAFT_512457</name>
</gene>
<evidence type="ECO:0000259" key="6">
    <source>
        <dbReference type="PROSITE" id="PS51158"/>
    </source>
</evidence>
<protein>
    <submittedName>
        <fullName evidence="7">Kinase-like protein</fullName>
    </submittedName>
</protein>
<evidence type="ECO:0000256" key="3">
    <source>
        <dbReference type="ARBA" id="ARBA00022741"/>
    </source>
</evidence>
<keyword evidence="3" id="KW-0547">Nucleotide-binding</keyword>
<dbReference type="GO" id="GO:1903013">
    <property type="term" value="P:response to differentiation-inducing factor 1"/>
    <property type="evidence" value="ECO:0007669"/>
    <property type="project" value="TreeGrafter"/>
</dbReference>
<dbReference type="GO" id="GO:0004674">
    <property type="term" value="F:protein serine/threonine kinase activity"/>
    <property type="evidence" value="ECO:0007669"/>
    <property type="project" value="UniProtKB-KW"/>
</dbReference>
<reference evidence="7" key="1">
    <citation type="journal article" date="2019" name="Environ. Microbiol.">
        <title>Fungal ecological strategies reflected in gene transcription - a case study of two litter decomposers.</title>
        <authorList>
            <person name="Barbi F."/>
            <person name="Kohler A."/>
            <person name="Barry K."/>
            <person name="Baskaran P."/>
            <person name="Daum C."/>
            <person name="Fauchery L."/>
            <person name="Ihrmark K."/>
            <person name="Kuo A."/>
            <person name="LaButti K."/>
            <person name="Lipzen A."/>
            <person name="Morin E."/>
            <person name="Grigoriev I.V."/>
            <person name="Henrissat B."/>
            <person name="Lindahl B."/>
            <person name="Martin F."/>
        </authorList>
    </citation>
    <scope>NUCLEOTIDE SEQUENCE</scope>
    <source>
        <strain evidence="7">JB14</strain>
    </source>
</reference>
<keyword evidence="4 7" id="KW-0418">Kinase</keyword>
<keyword evidence="2" id="KW-0808">Transferase</keyword>
<accession>A0A6A4I1G6</accession>
<keyword evidence="1" id="KW-0723">Serine/threonine-protein kinase</keyword>
<organism evidence="7 8">
    <name type="scientific">Gymnopus androsaceus JB14</name>
    <dbReference type="NCBI Taxonomy" id="1447944"/>
    <lineage>
        <taxon>Eukaryota</taxon>
        <taxon>Fungi</taxon>
        <taxon>Dikarya</taxon>
        <taxon>Basidiomycota</taxon>
        <taxon>Agaricomycotina</taxon>
        <taxon>Agaricomycetes</taxon>
        <taxon>Agaricomycetidae</taxon>
        <taxon>Agaricales</taxon>
        <taxon>Marasmiineae</taxon>
        <taxon>Omphalotaceae</taxon>
        <taxon>Gymnopus</taxon>
    </lineage>
</organism>
<dbReference type="PANTHER" id="PTHR45992:SF2">
    <property type="entry name" value="EUKARYOTIC ELONGATION FACTOR 2 KINASE"/>
    <property type="match status" value="1"/>
</dbReference>
<sequence length="124" mass="14140">MFLVVPLLQTKGLYKERKFSGNTETGNSSDYIGEVVNVFAHHVFEETNCMLMLADIQGVVGLDRSITLFDPHLIVLPVTRGKWDQGSDAIKKFCKEHCCNKVCHQLKLKDLQKKPHKGPHHPWE</sequence>
<proteinExistence type="predicted"/>
<keyword evidence="5" id="KW-0067">ATP-binding</keyword>
<dbReference type="InterPro" id="IPR004166">
    <property type="entry name" value="a-kinase_dom"/>
</dbReference>
<name>A0A6A4I1G6_9AGAR</name>
<evidence type="ECO:0000313" key="7">
    <source>
        <dbReference type="EMBL" id="KAE9403057.1"/>
    </source>
</evidence>
<keyword evidence="8" id="KW-1185">Reference proteome</keyword>
<evidence type="ECO:0000256" key="4">
    <source>
        <dbReference type="ARBA" id="ARBA00022777"/>
    </source>
</evidence>
<evidence type="ECO:0000256" key="1">
    <source>
        <dbReference type="ARBA" id="ARBA00022527"/>
    </source>
</evidence>
<dbReference type="Proteomes" id="UP000799118">
    <property type="component" value="Unassembled WGS sequence"/>
</dbReference>
<dbReference type="AlphaFoldDB" id="A0A6A4I1G6"/>
<dbReference type="InterPro" id="IPR011009">
    <property type="entry name" value="Kinase-like_dom_sf"/>
</dbReference>
<dbReference type="Pfam" id="PF02816">
    <property type="entry name" value="Alpha_kinase"/>
    <property type="match status" value="1"/>
</dbReference>
<evidence type="ECO:0000313" key="8">
    <source>
        <dbReference type="Proteomes" id="UP000799118"/>
    </source>
</evidence>
<dbReference type="PROSITE" id="PS51158">
    <property type="entry name" value="ALPHA_KINASE"/>
    <property type="match status" value="1"/>
</dbReference>
<dbReference type="EMBL" id="ML769429">
    <property type="protein sequence ID" value="KAE9403057.1"/>
    <property type="molecule type" value="Genomic_DNA"/>
</dbReference>
<dbReference type="InterPro" id="IPR051852">
    <property type="entry name" value="Alpha-type_PK"/>
</dbReference>
<dbReference type="GO" id="GO:0031037">
    <property type="term" value="P:myosin II filament disassembly"/>
    <property type="evidence" value="ECO:0007669"/>
    <property type="project" value="TreeGrafter"/>
</dbReference>
<dbReference type="OrthoDB" id="301415at2759"/>
<evidence type="ECO:0000256" key="2">
    <source>
        <dbReference type="ARBA" id="ARBA00022679"/>
    </source>
</evidence>
<evidence type="ECO:0000256" key="5">
    <source>
        <dbReference type="ARBA" id="ARBA00022840"/>
    </source>
</evidence>
<dbReference type="Gene3D" id="3.20.200.10">
    <property type="entry name" value="MHCK/EF2 kinase"/>
    <property type="match status" value="1"/>
</dbReference>
<dbReference type="GO" id="GO:0005524">
    <property type="term" value="F:ATP binding"/>
    <property type="evidence" value="ECO:0007669"/>
    <property type="project" value="UniProtKB-KW"/>
</dbReference>
<dbReference type="PANTHER" id="PTHR45992">
    <property type="entry name" value="EUKARYOTIC ELONGATION FACTOR 2 KINASE-RELATED"/>
    <property type="match status" value="1"/>
</dbReference>